<dbReference type="InterPro" id="IPR050469">
    <property type="entry name" value="Diguanylate_Cyclase"/>
</dbReference>
<feature type="transmembrane region" description="Helical" evidence="1">
    <location>
        <begin position="7"/>
        <end position="25"/>
    </location>
</feature>
<dbReference type="PANTHER" id="PTHR45138">
    <property type="entry name" value="REGULATORY COMPONENTS OF SENSORY TRANSDUCTION SYSTEM"/>
    <property type="match status" value="1"/>
</dbReference>
<feature type="domain" description="GGDEF" evidence="2">
    <location>
        <begin position="90"/>
        <end position="215"/>
    </location>
</feature>
<keyword evidence="1" id="KW-1133">Transmembrane helix</keyword>
<gene>
    <name evidence="3" type="ORF">EJA12_09805</name>
</gene>
<dbReference type="NCBIfam" id="TIGR00254">
    <property type="entry name" value="GGDEF"/>
    <property type="match status" value="1"/>
</dbReference>
<keyword evidence="1" id="KW-0472">Membrane</keyword>
<keyword evidence="1" id="KW-0812">Transmembrane</keyword>
<organism evidence="3 4">
    <name type="scientific">Bhargavaea beijingensis</name>
    <dbReference type="NCBI Taxonomy" id="426756"/>
    <lineage>
        <taxon>Bacteria</taxon>
        <taxon>Bacillati</taxon>
        <taxon>Bacillota</taxon>
        <taxon>Bacilli</taxon>
        <taxon>Bacillales</taxon>
        <taxon>Caryophanaceae</taxon>
        <taxon>Bhargavaea</taxon>
    </lineage>
</organism>
<sequence>MDMRWRGRLIATGIVALFNIMRYFYYHVYYELPFDGTFFLLTAVFLAVAYTVGYHYDRADYLSGRDPLTGAHNRRSLIDHVRKLRLSGYPGYAVVLFDLDDFKEINDTYGHEAGDAVLRDFADTLTDFIGSRGIIARWGGDEFLAIFKDADEDFKIHGAEEITARMNSLGYAGGRSIGVSFGIAVAPADGVDLESLVDAADHAMYVNKTGRKSQV</sequence>
<dbReference type="SMART" id="SM00267">
    <property type="entry name" value="GGDEF"/>
    <property type="match status" value="1"/>
</dbReference>
<evidence type="ECO:0000256" key="1">
    <source>
        <dbReference type="SAM" id="Phobius"/>
    </source>
</evidence>
<feature type="transmembrane region" description="Helical" evidence="1">
    <location>
        <begin position="37"/>
        <end position="56"/>
    </location>
</feature>
<name>A0ABX9ZCG0_9BACL</name>
<accession>A0ABX9ZCG0</accession>
<evidence type="ECO:0000259" key="2">
    <source>
        <dbReference type="PROSITE" id="PS50887"/>
    </source>
</evidence>
<dbReference type="InterPro" id="IPR043128">
    <property type="entry name" value="Rev_trsase/Diguanyl_cyclase"/>
</dbReference>
<dbReference type="PANTHER" id="PTHR45138:SF9">
    <property type="entry name" value="DIGUANYLATE CYCLASE DGCM-RELATED"/>
    <property type="match status" value="1"/>
</dbReference>
<dbReference type="InterPro" id="IPR029787">
    <property type="entry name" value="Nucleotide_cyclase"/>
</dbReference>
<dbReference type="Gene3D" id="3.30.70.270">
    <property type="match status" value="1"/>
</dbReference>
<dbReference type="SUPFAM" id="SSF55073">
    <property type="entry name" value="Nucleotide cyclase"/>
    <property type="match status" value="1"/>
</dbReference>
<dbReference type="CDD" id="cd01949">
    <property type="entry name" value="GGDEF"/>
    <property type="match status" value="1"/>
</dbReference>
<protein>
    <submittedName>
        <fullName evidence="3">GGDEF domain-containing protein</fullName>
    </submittedName>
</protein>
<comment type="caution">
    <text evidence="3">The sequence shown here is derived from an EMBL/GenBank/DDBJ whole genome shotgun (WGS) entry which is preliminary data.</text>
</comment>
<reference evidence="3 4" key="1">
    <citation type="submission" date="2018-12" db="EMBL/GenBank/DDBJ databases">
        <title>Comparitive functional genomics of dry heat resistant strains isolated from the viking spacecraft.</title>
        <authorList>
            <person name="Seuylemezian A."/>
            <person name="Vaishampayan P."/>
        </authorList>
    </citation>
    <scope>NUCLEOTIDE SEQUENCE [LARGE SCALE GENOMIC DNA]</scope>
    <source>
        <strain evidence="3 4">M6-11</strain>
    </source>
</reference>
<evidence type="ECO:0000313" key="3">
    <source>
        <dbReference type="EMBL" id="RSK31002.1"/>
    </source>
</evidence>
<keyword evidence="4" id="KW-1185">Reference proteome</keyword>
<evidence type="ECO:0000313" key="4">
    <source>
        <dbReference type="Proteomes" id="UP000272481"/>
    </source>
</evidence>
<dbReference type="Pfam" id="PF00990">
    <property type="entry name" value="GGDEF"/>
    <property type="match status" value="1"/>
</dbReference>
<dbReference type="InterPro" id="IPR000160">
    <property type="entry name" value="GGDEF_dom"/>
</dbReference>
<proteinExistence type="predicted"/>
<dbReference type="EMBL" id="RWGW01000013">
    <property type="protein sequence ID" value="RSK31002.1"/>
    <property type="molecule type" value="Genomic_DNA"/>
</dbReference>
<dbReference type="Proteomes" id="UP000272481">
    <property type="component" value="Unassembled WGS sequence"/>
</dbReference>
<dbReference type="PROSITE" id="PS50887">
    <property type="entry name" value="GGDEF"/>
    <property type="match status" value="1"/>
</dbReference>